<dbReference type="InterPro" id="IPR035931">
    <property type="entry name" value="YlxR-like_sf"/>
</dbReference>
<dbReference type="PANTHER" id="PTHR34215">
    <property type="entry name" value="BLL0784 PROTEIN"/>
    <property type="match status" value="1"/>
</dbReference>
<evidence type="ECO:0000313" key="2">
    <source>
        <dbReference type="EMBL" id="SCZ35389.1"/>
    </source>
</evidence>
<organism evidence="2 3">
    <name type="scientific">Afifella marina DSM 2698</name>
    <dbReference type="NCBI Taxonomy" id="1120955"/>
    <lineage>
        <taxon>Bacteria</taxon>
        <taxon>Pseudomonadati</taxon>
        <taxon>Pseudomonadota</taxon>
        <taxon>Alphaproteobacteria</taxon>
        <taxon>Hyphomicrobiales</taxon>
        <taxon>Afifellaceae</taxon>
        <taxon>Afifella</taxon>
    </lineage>
</organism>
<dbReference type="InterPro" id="IPR029064">
    <property type="entry name" value="Ribosomal_eL30-like_sf"/>
</dbReference>
<dbReference type="AlphaFoldDB" id="A0A1G5NF96"/>
<dbReference type="Gene3D" id="3.30.1330.30">
    <property type="match status" value="1"/>
</dbReference>
<dbReference type="STRING" id="1120955.SAMN03080610_01887"/>
<dbReference type="Gene3D" id="3.30.1230.10">
    <property type="entry name" value="YlxR-like"/>
    <property type="match status" value="1"/>
</dbReference>
<feature type="domain" description="YlxR" evidence="1">
    <location>
        <begin position="1"/>
        <end position="74"/>
    </location>
</feature>
<dbReference type="EMBL" id="FMVW01000003">
    <property type="protein sequence ID" value="SCZ35389.1"/>
    <property type="molecule type" value="Genomic_DNA"/>
</dbReference>
<dbReference type="NCBIfam" id="NF006622">
    <property type="entry name" value="PRK09190.1"/>
    <property type="match status" value="1"/>
</dbReference>
<protein>
    <recommendedName>
        <fullName evidence="1">YlxR domain-containing protein</fullName>
    </recommendedName>
</protein>
<accession>A0A1G5NF96</accession>
<name>A0A1G5NF96_AFIMA</name>
<sequence length="209" mass="22526">MCAVSRQVLPEDRLIRFVTSPEGDVVADLKARLPGRGMWLEGRRPVIEEARRKNVFDRALKTKAKVADDLGDQVAALLKSQLLGRLGLAARARQVVCGFAKVEAALRSGEAICLVHAVEAAADGRNKLAGAVRQGLASTGTDEPLLVAHLTTAELGLALGRPHVIHAAVLDGAAGRSFHDAALRNLRFDNEICQQPPDREHDIDVADRR</sequence>
<dbReference type="Pfam" id="PF04296">
    <property type="entry name" value="YlxR"/>
    <property type="match status" value="1"/>
</dbReference>
<proteinExistence type="predicted"/>
<dbReference type="Proteomes" id="UP000199347">
    <property type="component" value="Unassembled WGS sequence"/>
</dbReference>
<dbReference type="OrthoDB" id="9799836at2"/>
<dbReference type="PANTHER" id="PTHR34215:SF1">
    <property type="entry name" value="YLXR DOMAIN-CONTAINING PROTEIN"/>
    <property type="match status" value="1"/>
</dbReference>
<dbReference type="InterPro" id="IPR007393">
    <property type="entry name" value="YlxR_dom"/>
</dbReference>
<evidence type="ECO:0000259" key="1">
    <source>
        <dbReference type="Pfam" id="PF04296"/>
    </source>
</evidence>
<dbReference type="InterPro" id="IPR037465">
    <property type="entry name" value="YlxR"/>
</dbReference>
<gene>
    <name evidence="2" type="ORF">SAMN03080610_01887</name>
</gene>
<keyword evidence="3" id="KW-1185">Reference proteome</keyword>
<dbReference type="SUPFAM" id="SSF55315">
    <property type="entry name" value="L30e-like"/>
    <property type="match status" value="1"/>
</dbReference>
<dbReference type="SUPFAM" id="SSF64376">
    <property type="entry name" value="YlxR-like"/>
    <property type="match status" value="1"/>
</dbReference>
<reference evidence="2 3" key="1">
    <citation type="submission" date="2016-10" db="EMBL/GenBank/DDBJ databases">
        <authorList>
            <person name="de Groot N.N."/>
        </authorList>
    </citation>
    <scope>NUCLEOTIDE SEQUENCE [LARGE SCALE GENOMIC DNA]</scope>
    <source>
        <strain evidence="2 3">DSM 2698</strain>
    </source>
</reference>
<evidence type="ECO:0000313" key="3">
    <source>
        <dbReference type="Proteomes" id="UP000199347"/>
    </source>
</evidence>
<dbReference type="CDD" id="cd00279">
    <property type="entry name" value="YlxR"/>
    <property type="match status" value="1"/>
</dbReference>